<evidence type="ECO:0000256" key="4">
    <source>
        <dbReference type="ARBA" id="ARBA00022840"/>
    </source>
</evidence>
<organism evidence="8 9">
    <name type="scientific">Frankia nepalensis</name>
    <dbReference type="NCBI Taxonomy" id="1836974"/>
    <lineage>
        <taxon>Bacteria</taxon>
        <taxon>Bacillati</taxon>
        <taxon>Actinomycetota</taxon>
        <taxon>Actinomycetes</taxon>
        <taxon>Frankiales</taxon>
        <taxon>Frankiaceae</taxon>
        <taxon>Frankia</taxon>
    </lineage>
</organism>
<keyword evidence="3 8" id="KW-0418">Kinase</keyword>
<evidence type="ECO:0000256" key="1">
    <source>
        <dbReference type="ARBA" id="ARBA00022679"/>
    </source>
</evidence>
<feature type="binding site" evidence="5">
    <location>
        <position position="50"/>
    </location>
    <ligand>
        <name>ATP</name>
        <dbReference type="ChEBI" id="CHEBI:30616"/>
    </ligand>
</feature>
<dbReference type="InterPro" id="IPR000719">
    <property type="entry name" value="Prot_kinase_dom"/>
</dbReference>
<reference evidence="8" key="1">
    <citation type="submission" date="2020-12" db="EMBL/GenBank/DDBJ databases">
        <title>Genomic characterization of non-nitrogen-fixing Frankia strains.</title>
        <authorList>
            <person name="Carlos-Shanley C."/>
            <person name="Guerra T."/>
            <person name="Hahn D."/>
        </authorList>
    </citation>
    <scope>NUCLEOTIDE SEQUENCE</scope>
    <source>
        <strain evidence="8">CN6</strain>
    </source>
</reference>
<dbReference type="Gene3D" id="3.30.200.20">
    <property type="entry name" value="Phosphorylase Kinase, domain 1"/>
    <property type="match status" value="1"/>
</dbReference>
<gene>
    <name evidence="8" type="ORF">I7412_27305</name>
</gene>
<dbReference type="GO" id="GO:0004674">
    <property type="term" value="F:protein serine/threonine kinase activity"/>
    <property type="evidence" value="ECO:0007669"/>
    <property type="project" value="TreeGrafter"/>
</dbReference>
<dbReference type="GO" id="GO:0005524">
    <property type="term" value="F:ATP binding"/>
    <property type="evidence" value="ECO:0007669"/>
    <property type="project" value="UniProtKB-UniRule"/>
</dbReference>
<evidence type="ECO:0000313" key="8">
    <source>
        <dbReference type="EMBL" id="MBL7630802.1"/>
    </source>
</evidence>
<comment type="caution">
    <text evidence="8">The sequence shown here is derived from an EMBL/GenBank/DDBJ whole genome shotgun (WGS) entry which is preliminary data.</text>
</comment>
<proteinExistence type="predicted"/>
<evidence type="ECO:0000256" key="3">
    <source>
        <dbReference type="ARBA" id="ARBA00022777"/>
    </source>
</evidence>
<dbReference type="PANTHER" id="PTHR43289">
    <property type="entry name" value="MITOGEN-ACTIVATED PROTEIN KINASE KINASE KINASE 20-RELATED"/>
    <property type="match status" value="1"/>
</dbReference>
<dbReference type="PANTHER" id="PTHR43289:SF34">
    <property type="entry name" value="SERINE_THREONINE-PROTEIN KINASE YBDM-RELATED"/>
    <property type="match status" value="1"/>
</dbReference>
<accession>A0A937RIH9</accession>
<dbReference type="SMART" id="SM00220">
    <property type="entry name" value="S_TKc"/>
    <property type="match status" value="1"/>
</dbReference>
<dbReference type="PROSITE" id="PS00107">
    <property type="entry name" value="PROTEIN_KINASE_ATP"/>
    <property type="match status" value="1"/>
</dbReference>
<dbReference type="InterPro" id="IPR017441">
    <property type="entry name" value="Protein_kinase_ATP_BS"/>
</dbReference>
<dbReference type="RefSeq" id="WP_203000129.1">
    <property type="nucleotide sequence ID" value="NZ_JADWYU010000132.1"/>
</dbReference>
<sequence>MSSKSGAGKALRANDPTTIGPYRLSARLGSGGMGTVYLGSDPTGRQAAVKVLRDDHGGDQLSRRRFAREVVAVAAIDSPRVARLLDADPLDEQPWLATEYVPGPTLTTSVLTHGPMPGDRLHALAAGMAEALCALHEAGVVHRDLKPSNIMLADDGPKVIDFGIVAGLPGTATASGIVLGSLGYIAPELLVDGDRPSSKADIFSWALTLVFASTGQAPFGDGSLEALLYRTVNTVPDLRAIPRDLRGLTVAALHRDPRRRPTARELLTQLQRPRAALTPGTRTHGPPPTDAPTTGTVTRPAAVLAGPAILEAAMRDAHHHTAAAPLPTGAVNPADPTAAGPGRRQVPRHALVTAVQERRRRVLLPAAGVLTIVALTATGWVTATPEDSPGVASARRPPLSTSGPPASAQATALVPATAAAPGATGTDLAGAQVAEPVTAPPPATLDPPSAEPGSDKPRLAAQPPAAGRPENTGHPPAPQKSPRRPSRGPAQRTGPAGSPS</sequence>
<dbReference type="Pfam" id="PF00069">
    <property type="entry name" value="Pkinase"/>
    <property type="match status" value="1"/>
</dbReference>
<keyword evidence="4 5" id="KW-0067">ATP-binding</keyword>
<name>A0A937RIH9_9ACTN</name>
<feature type="region of interest" description="Disordered" evidence="6">
    <location>
        <begin position="435"/>
        <end position="500"/>
    </location>
</feature>
<evidence type="ECO:0000256" key="6">
    <source>
        <dbReference type="SAM" id="MobiDB-lite"/>
    </source>
</evidence>
<dbReference type="AlphaFoldDB" id="A0A937RIH9"/>
<evidence type="ECO:0000256" key="5">
    <source>
        <dbReference type="PROSITE-ProRule" id="PRU10141"/>
    </source>
</evidence>
<dbReference type="SUPFAM" id="SSF56112">
    <property type="entry name" value="Protein kinase-like (PK-like)"/>
    <property type="match status" value="1"/>
</dbReference>
<dbReference type="Gene3D" id="1.10.510.10">
    <property type="entry name" value="Transferase(Phosphotransferase) domain 1"/>
    <property type="match status" value="1"/>
</dbReference>
<feature type="domain" description="Protein kinase" evidence="7">
    <location>
        <begin position="22"/>
        <end position="275"/>
    </location>
</feature>
<dbReference type="InterPro" id="IPR011009">
    <property type="entry name" value="Kinase-like_dom_sf"/>
</dbReference>
<evidence type="ECO:0000313" key="9">
    <source>
        <dbReference type="Proteomes" id="UP000604475"/>
    </source>
</evidence>
<feature type="region of interest" description="Disordered" evidence="6">
    <location>
        <begin position="382"/>
        <end position="412"/>
    </location>
</feature>
<evidence type="ECO:0000259" key="7">
    <source>
        <dbReference type="PROSITE" id="PS50011"/>
    </source>
</evidence>
<keyword evidence="1" id="KW-0808">Transferase</keyword>
<keyword evidence="2 5" id="KW-0547">Nucleotide-binding</keyword>
<evidence type="ECO:0000256" key="2">
    <source>
        <dbReference type="ARBA" id="ARBA00022741"/>
    </source>
</evidence>
<dbReference type="PROSITE" id="PS50011">
    <property type="entry name" value="PROTEIN_KINASE_DOM"/>
    <property type="match status" value="1"/>
</dbReference>
<feature type="region of interest" description="Disordered" evidence="6">
    <location>
        <begin position="323"/>
        <end position="347"/>
    </location>
</feature>
<dbReference type="PROSITE" id="PS00108">
    <property type="entry name" value="PROTEIN_KINASE_ST"/>
    <property type="match status" value="1"/>
</dbReference>
<protein>
    <submittedName>
        <fullName evidence="8">Protein kinase</fullName>
    </submittedName>
</protein>
<keyword evidence="9" id="KW-1185">Reference proteome</keyword>
<dbReference type="Proteomes" id="UP000604475">
    <property type="component" value="Unassembled WGS sequence"/>
</dbReference>
<dbReference type="EMBL" id="JAEACQ010000254">
    <property type="protein sequence ID" value="MBL7630802.1"/>
    <property type="molecule type" value="Genomic_DNA"/>
</dbReference>
<dbReference type="CDD" id="cd14014">
    <property type="entry name" value="STKc_PknB_like"/>
    <property type="match status" value="1"/>
</dbReference>
<dbReference type="InterPro" id="IPR008271">
    <property type="entry name" value="Ser/Thr_kinase_AS"/>
</dbReference>
<feature type="region of interest" description="Disordered" evidence="6">
    <location>
        <begin position="257"/>
        <end position="296"/>
    </location>
</feature>